<feature type="non-terminal residue" evidence="5">
    <location>
        <position position="203"/>
    </location>
</feature>
<gene>
    <name evidence="5" type="ORF">IAB37_08090</name>
</gene>
<dbReference type="InterPro" id="IPR043129">
    <property type="entry name" value="ATPase_NBD"/>
</dbReference>
<evidence type="ECO:0000256" key="3">
    <source>
        <dbReference type="ARBA" id="ARBA00022777"/>
    </source>
</evidence>
<proteinExistence type="inferred from homology"/>
<dbReference type="PANTHER" id="PTHR43095">
    <property type="entry name" value="SUGAR KINASE"/>
    <property type="match status" value="1"/>
</dbReference>
<protein>
    <submittedName>
        <fullName evidence="5">ATPase</fullName>
    </submittedName>
</protein>
<feature type="domain" description="Carbohydrate kinase FGGY N-terminal" evidence="4">
    <location>
        <begin position="17"/>
        <end position="202"/>
    </location>
</feature>
<evidence type="ECO:0000256" key="2">
    <source>
        <dbReference type="ARBA" id="ARBA00022679"/>
    </source>
</evidence>
<dbReference type="Gene3D" id="3.30.420.40">
    <property type="match status" value="1"/>
</dbReference>
<dbReference type="GO" id="GO:0005975">
    <property type="term" value="P:carbohydrate metabolic process"/>
    <property type="evidence" value="ECO:0007669"/>
    <property type="project" value="InterPro"/>
</dbReference>
<reference evidence="5" key="1">
    <citation type="submission" date="2020-10" db="EMBL/GenBank/DDBJ databases">
        <authorList>
            <person name="Gilroy R."/>
        </authorList>
    </citation>
    <scope>NUCLEOTIDE SEQUENCE</scope>
    <source>
        <strain evidence="5">CHK189-12415</strain>
    </source>
</reference>
<accession>A0A9D1DYG1</accession>
<name>A0A9D1DYG1_9FIRM</name>
<keyword evidence="3" id="KW-0418">Kinase</keyword>
<dbReference type="Pfam" id="PF00370">
    <property type="entry name" value="FGGY_N"/>
    <property type="match status" value="1"/>
</dbReference>
<dbReference type="EMBL" id="DVHA01000262">
    <property type="protein sequence ID" value="HIR61515.1"/>
    <property type="molecule type" value="Genomic_DNA"/>
</dbReference>
<comment type="caution">
    <text evidence="5">The sequence shown here is derived from an EMBL/GenBank/DDBJ whole genome shotgun (WGS) entry which is preliminary data.</text>
</comment>
<reference evidence="5" key="2">
    <citation type="journal article" date="2021" name="PeerJ">
        <title>Extensive microbial diversity within the chicken gut microbiome revealed by metagenomics and culture.</title>
        <authorList>
            <person name="Gilroy R."/>
            <person name="Ravi A."/>
            <person name="Getino M."/>
            <person name="Pursley I."/>
            <person name="Horton D.L."/>
            <person name="Alikhan N.F."/>
            <person name="Baker D."/>
            <person name="Gharbi K."/>
            <person name="Hall N."/>
            <person name="Watson M."/>
            <person name="Adriaenssens E.M."/>
            <person name="Foster-Nyarko E."/>
            <person name="Jarju S."/>
            <person name="Secka A."/>
            <person name="Antonio M."/>
            <person name="Oren A."/>
            <person name="Chaudhuri R.R."/>
            <person name="La Ragione R."/>
            <person name="Hildebrand F."/>
            <person name="Pallen M.J."/>
        </authorList>
    </citation>
    <scope>NUCLEOTIDE SEQUENCE</scope>
    <source>
        <strain evidence="5">CHK189-12415</strain>
    </source>
</reference>
<evidence type="ECO:0000256" key="1">
    <source>
        <dbReference type="ARBA" id="ARBA00009156"/>
    </source>
</evidence>
<dbReference type="InterPro" id="IPR050406">
    <property type="entry name" value="FGGY_Carb_Kinase"/>
</dbReference>
<dbReference type="Proteomes" id="UP000824241">
    <property type="component" value="Unassembled WGS sequence"/>
</dbReference>
<dbReference type="PANTHER" id="PTHR43095:SF5">
    <property type="entry name" value="XYLULOSE KINASE"/>
    <property type="match status" value="1"/>
</dbReference>
<dbReference type="InterPro" id="IPR018484">
    <property type="entry name" value="FGGY_N"/>
</dbReference>
<dbReference type="AlphaFoldDB" id="A0A9D1DYG1"/>
<sequence>MLTHEQAVSAIREGKTALGLELGSTRIKAVLIGPDFAPLASGSHNWENRLEDGVWTYRLEDVWKGAQDSYRKLKESVKAQYGETLRTASALGFSAMMHGYLPFGREGRQLAPFRTWRNTITEEAAGQLTALFRFNIPQRWSIAHLWQAALNGEEHVKEIAYLTTLAGYVHWSLTGEKVLGVGEASGMFPIDSKTGDYDAGMME</sequence>
<evidence type="ECO:0000313" key="5">
    <source>
        <dbReference type="EMBL" id="HIR61515.1"/>
    </source>
</evidence>
<dbReference type="GO" id="GO:0016301">
    <property type="term" value="F:kinase activity"/>
    <property type="evidence" value="ECO:0007669"/>
    <property type="project" value="UniProtKB-KW"/>
</dbReference>
<organism evidence="5 6">
    <name type="scientific">Candidatus Faecivivens stercoravium</name>
    <dbReference type="NCBI Taxonomy" id="2840803"/>
    <lineage>
        <taxon>Bacteria</taxon>
        <taxon>Bacillati</taxon>
        <taxon>Bacillota</taxon>
        <taxon>Clostridia</taxon>
        <taxon>Eubacteriales</taxon>
        <taxon>Oscillospiraceae</taxon>
        <taxon>Oscillospiraceae incertae sedis</taxon>
        <taxon>Candidatus Faecivivens</taxon>
    </lineage>
</organism>
<evidence type="ECO:0000259" key="4">
    <source>
        <dbReference type="Pfam" id="PF00370"/>
    </source>
</evidence>
<dbReference type="SUPFAM" id="SSF53067">
    <property type="entry name" value="Actin-like ATPase domain"/>
    <property type="match status" value="1"/>
</dbReference>
<evidence type="ECO:0000313" key="6">
    <source>
        <dbReference type="Proteomes" id="UP000824241"/>
    </source>
</evidence>
<comment type="similarity">
    <text evidence="1">Belongs to the FGGY kinase family.</text>
</comment>
<keyword evidence="2" id="KW-0808">Transferase</keyword>